<dbReference type="Gramene" id="AUR62017877-RA">
    <property type="protein sequence ID" value="AUR62017877-RA:cds"/>
    <property type="gene ID" value="AUR62017877"/>
</dbReference>
<protein>
    <recommendedName>
        <fullName evidence="11">Cation/H+ exchanger transmembrane domain-containing protein</fullName>
    </recommendedName>
</protein>
<keyword evidence="4 10" id="KW-0812">Transmembrane</keyword>
<reference evidence="12" key="1">
    <citation type="journal article" date="2017" name="Nature">
        <title>The genome of Chenopodium quinoa.</title>
        <authorList>
            <person name="Jarvis D.E."/>
            <person name="Ho Y.S."/>
            <person name="Lightfoot D.J."/>
            <person name="Schmoeckel S.M."/>
            <person name="Li B."/>
            <person name="Borm T.J.A."/>
            <person name="Ohyanagi H."/>
            <person name="Mineta K."/>
            <person name="Michell C.T."/>
            <person name="Saber N."/>
            <person name="Kharbatia N.M."/>
            <person name="Rupper R.R."/>
            <person name="Sharp A.R."/>
            <person name="Dally N."/>
            <person name="Boughton B.A."/>
            <person name="Woo Y.H."/>
            <person name="Gao G."/>
            <person name="Schijlen E.G.W.M."/>
            <person name="Guo X."/>
            <person name="Momin A.A."/>
            <person name="Negrao S."/>
            <person name="Al-Babili S."/>
            <person name="Gehring C."/>
            <person name="Roessner U."/>
            <person name="Jung C."/>
            <person name="Murphy K."/>
            <person name="Arold S.T."/>
            <person name="Gojobori T."/>
            <person name="van der Linden C.G."/>
            <person name="van Loo E.N."/>
            <person name="Jellen E.N."/>
            <person name="Maughan P.J."/>
            <person name="Tester M."/>
        </authorList>
    </citation>
    <scope>NUCLEOTIDE SEQUENCE [LARGE SCALE GENOMIC DNA]</scope>
    <source>
        <strain evidence="12">cv. PI 614886</strain>
    </source>
</reference>
<evidence type="ECO:0000256" key="5">
    <source>
        <dbReference type="ARBA" id="ARBA00022958"/>
    </source>
</evidence>
<keyword evidence="5" id="KW-0630">Potassium</keyword>
<evidence type="ECO:0000313" key="12">
    <source>
        <dbReference type="EnsemblPlants" id="AUR62017877-RA:cds"/>
    </source>
</evidence>
<sequence>FYICLILTGVMISGFITDAIGTHSVFGAFVFGLIIPNGPLGVTLIEKLEDFVSGLLLPLFFAISGLKTDIGQVGGLKVWGNLMAVIVLACSGKVAGTAAVAYYYNMPIR</sequence>
<evidence type="ECO:0000313" key="13">
    <source>
        <dbReference type="Proteomes" id="UP000596660"/>
    </source>
</evidence>
<dbReference type="InterPro" id="IPR006153">
    <property type="entry name" value="Cation/H_exchanger_TM"/>
</dbReference>
<keyword evidence="2" id="KW-0813">Transport</keyword>
<dbReference type="Pfam" id="PF00999">
    <property type="entry name" value="Na_H_Exchanger"/>
    <property type="match status" value="1"/>
</dbReference>
<dbReference type="GO" id="GO:0006813">
    <property type="term" value="P:potassium ion transport"/>
    <property type="evidence" value="ECO:0007669"/>
    <property type="project" value="UniProtKB-KW"/>
</dbReference>
<dbReference type="AlphaFoldDB" id="A0A803LS38"/>
<reference evidence="12" key="2">
    <citation type="submission" date="2021-03" db="UniProtKB">
        <authorList>
            <consortium name="EnsemblPlants"/>
        </authorList>
    </citation>
    <scope>IDENTIFICATION</scope>
</reference>
<feature type="domain" description="Cation/H+ exchanger transmembrane" evidence="11">
    <location>
        <begin position="2"/>
        <end position="108"/>
    </location>
</feature>
<dbReference type="GO" id="GO:0012505">
    <property type="term" value="C:endomembrane system"/>
    <property type="evidence" value="ECO:0007669"/>
    <property type="project" value="TreeGrafter"/>
</dbReference>
<accession>A0A803LS38</accession>
<dbReference type="Gene3D" id="1.20.1530.20">
    <property type="match status" value="1"/>
</dbReference>
<comment type="subcellular location">
    <subcellularLocation>
        <location evidence="1">Membrane</location>
        <topology evidence="1">Multi-pass membrane protein</topology>
    </subcellularLocation>
</comment>
<evidence type="ECO:0000256" key="1">
    <source>
        <dbReference type="ARBA" id="ARBA00004141"/>
    </source>
</evidence>
<dbReference type="GO" id="GO:1902600">
    <property type="term" value="P:proton transmembrane transport"/>
    <property type="evidence" value="ECO:0007669"/>
    <property type="project" value="InterPro"/>
</dbReference>
<feature type="transmembrane region" description="Helical" evidence="10">
    <location>
        <begin position="78"/>
        <end position="104"/>
    </location>
</feature>
<feature type="transmembrane region" description="Helical" evidence="10">
    <location>
        <begin position="6"/>
        <end position="36"/>
    </location>
</feature>
<proteinExistence type="inferred from homology"/>
<dbReference type="PANTHER" id="PTHR32468:SF26">
    <property type="entry name" value="CATION_H(+) ANTIPORTER 15"/>
    <property type="match status" value="1"/>
</dbReference>
<evidence type="ECO:0000256" key="3">
    <source>
        <dbReference type="ARBA" id="ARBA00022538"/>
    </source>
</evidence>
<feature type="transmembrane region" description="Helical" evidence="10">
    <location>
        <begin position="48"/>
        <end position="66"/>
    </location>
</feature>
<keyword evidence="3" id="KW-0633">Potassium transport</keyword>
<dbReference type="GO" id="GO:0015297">
    <property type="term" value="F:antiporter activity"/>
    <property type="evidence" value="ECO:0007669"/>
    <property type="project" value="InterPro"/>
</dbReference>
<dbReference type="EnsemblPlants" id="AUR62017877-RA">
    <property type="protein sequence ID" value="AUR62017877-RA:cds"/>
    <property type="gene ID" value="AUR62017877"/>
</dbReference>
<keyword evidence="8 10" id="KW-0472">Membrane</keyword>
<organism evidence="12 13">
    <name type="scientific">Chenopodium quinoa</name>
    <name type="common">Quinoa</name>
    <dbReference type="NCBI Taxonomy" id="63459"/>
    <lineage>
        <taxon>Eukaryota</taxon>
        <taxon>Viridiplantae</taxon>
        <taxon>Streptophyta</taxon>
        <taxon>Embryophyta</taxon>
        <taxon>Tracheophyta</taxon>
        <taxon>Spermatophyta</taxon>
        <taxon>Magnoliopsida</taxon>
        <taxon>eudicotyledons</taxon>
        <taxon>Gunneridae</taxon>
        <taxon>Pentapetalae</taxon>
        <taxon>Caryophyllales</taxon>
        <taxon>Chenopodiaceae</taxon>
        <taxon>Chenopodioideae</taxon>
        <taxon>Atripliceae</taxon>
        <taxon>Chenopodium</taxon>
    </lineage>
</organism>
<keyword evidence="7" id="KW-0406">Ion transport</keyword>
<comment type="similarity">
    <text evidence="9">Belongs to the monovalent cation:proton antiporter 2 (CPA2) transporter (TC 2.A.37) family. CHX (TC 2.A.37.4) subfamily.</text>
</comment>
<name>A0A803LS38_CHEQI</name>
<dbReference type="Proteomes" id="UP000596660">
    <property type="component" value="Unplaced"/>
</dbReference>
<keyword evidence="13" id="KW-1185">Reference proteome</keyword>
<evidence type="ECO:0000256" key="9">
    <source>
        <dbReference type="ARBA" id="ARBA00038341"/>
    </source>
</evidence>
<evidence type="ECO:0000259" key="11">
    <source>
        <dbReference type="Pfam" id="PF00999"/>
    </source>
</evidence>
<dbReference type="InterPro" id="IPR038770">
    <property type="entry name" value="Na+/solute_symporter_sf"/>
</dbReference>
<evidence type="ECO:0000256" key="7">
    <source>
        <dbReference type="ARBA" id="ARBA00023065"/>
    </source>
</evidence>
<evidence type="ECO:0000256" key="4">
    <source>
        <dbReference type="ARBA" id="ARBA00022692"/>
    </source>
</evidence>
<dbReference type="InterPro" id="IPR050794">
    <property type="entry name" value="CPA2_transporter"/>
</dbReference>
<evidence type="ECO:0000256" key="8">
    <source>
        <dbReference type="ARBA" id="ARBA00023136"/>
    </source>
</evidence>
<evidence type="ECO:0000256" key="10">
    <source>
        <dbReference type="SAM" id="Phobius"/>
    </source>
</evidence>
<dbReference type="GO" id="GO:0006885">
    <property type="term" value="P:regulation of pH"/>
    <property type="evidence" value="ECO:0007669"/>
    <property type="project" value="TreeGrafter"/>
</dbReference>
<keyword evidence="6 10" id="KW-1133">Transmembrane helix</keyword>
<dbReference type="GO" id="GO:0016020">
    <property type="term" value="C:membrane"/>
    <property type="evidence" value="ECO:0007669"/>
    <property type="project" value="UniProtKB-SubCell"/>
</dbReference>
<dbReference type="PANTHER" id="PTHR32468">
    <property type="entry name" value="CATION/H + ANTIPORTER"/>
    <property type="match status" value="1"/>
</dbReference>
<evidence type="ECO:0000256" key="2">
    <source>
        <dbReference type="ARBA" id="ARBA00022448"/>
    </source>
</evidence>
<evidence type="ECO:0000256" key="6">
    <source>
        <dbReference type="ARBA" id="ARBA00022989"/>
    </source>
</evidence>